<keyword evidence="4" id="KW-1185">Reference proteome</keyword>
<reference evidence="3 4" key="1">
    <citation type="journal article" date="2019" name="Emerg. Microbes Infect.">
        <title>Comprehensive subspecies identification of 175 nontuberculous mycobacteria species based on 7547 genomic profiles.</title>
        <authorList>
            <person name="Matsumoto Y."/>
            <person name="Kinjo T."/>
            <person name="Motooka D."/>
            <person name="Nabeya D."/>
            <person name="Jung N."/>
            <person name="Uechi K."/>
            <person name="Horii T."/>
            <person name="Iida T."/>
            <person name="Fujita J."/>
            <person name="Nakamura S."/>
        </authorList>
    </citation>
    <scope>NUCLEOTIDE SEQUENCE [LARGE SCALE GENOMIC DNA]</scope>
    <source>
        <strain evidence="3 4">JCM 30996</strain>
    </source>
</reference>
<dbReference type="AlphaFoldDB" id="A0A7I9ZV49"/>
<feature type="transmembrane region" description="Helical" evidence="2">
    <location>
        <begin position="517"/>
        <end position="538"/>
    </location>
</feature>
<feature type="transmembrane region" description="Helical" evidence="2">
    <location>
        <begin position="407"/>
        <end position="429"/>
    </location>
</feature>
<feature type="transmembrane region" description="Helical" evidence="2">
    <location>
        <begin position="449"/>
        <end position="471"/>
    </location>
</feature>
<keyword evidence="2" id="KW-0812">Transmembrane</keyword>
<gene>
    <name evidence="3" type="ORF">MHIP_50890</name>
</gene>
<evidence type="ECO:0000256" key="2">
    <source>
        <dbReference type="SAM" id="Phobius"/>
    </source>
</evidence>
<dbReference type="Proteomes" id="UP000465304">
    <property type="component" value="Unassembled WGS sequence"/>
</dbReference>
<feature type="transmembrane region" description="Helical" evidence="2">
    <location>
        <begin position="320"/>
        <end position="341"/>
    </location>
</feature>
<feature type="transmembrane region" description="Helical" evidence="2">
    <location>
        <begin position="107"/>
        <end position="124"/>
    </location>
</feature>
<evidence type="ECO:0000313" key="4">
    <source>
        <dbReference type="Proteomes" id="UP000465304"/>
    </source>
</evidence>
<organism evidence="3 4">
    <name type="scientific">Mycolicibacterium hippocampi</name>
    <dbReference type="NCBI Taxonomy" id="659824"/>
    <lineage>
        <taxon>Bacteria</taxon>
        <taxon>Bacillati</taxon>
        <taxon>Actinomycetota</taxon>
        <taxon>Actinomycetes</taxon>
        <taxon>Mycobacteriales</taxon>
        <taxon>Mycobacteriaceae</taxon>
        <taxon>Mycolicibacterium</taxon>
    </lineage>
</organism>
<feature type="region of interest" description="Disordered" evidence="1">
    <location>
        <begin position="1"/>
        <end position="25"/>
    </location>
</feature>
<accession>A0A7I9ZV49</accession>
<feature type="transmembrane region" description="Helical" evidence="2">
    <location>
        <begin position="261"/>
        <end position="281"/>
    </location>
</feature>
<evidence type="ECO:0000256" key="1">
    <source>
        <dbReference type="SAM" id="MobiDB-lite"/>
    </source>
</evidence>
<feature type="transmembrane region" description="Helical" evidence="2">
    <location>
        <begin position="361"/>
        <end position="386"/>
    </location>
</feature>
<sequence length="544" mass="57005">MSVATTATGSPPHAGRHAASPPASPWTGTAHLIRLALRRDRVRLSVWIAALTLMMAYAPNAIKLAYPEESQRRARVELLKTPAGMMLGGPMFGENETDLGVMMANEMMLSLIVAISILAVLTVIRHTRAEEESGTAELVLASVVGRYARTTAALVLVAAVNVVLAVTMTAAMAANGFDFVDTAAMCIGITAVAMVFGAVAAVTAQMWRTGRAATGAAMAVLALAALVRGVGDVIDYSGSVVSWFSPIAWAQQMRAFVDLRWWPLALLVLLTIALITVAALLEARRQYDTGTVASTGDRPDARPIRGVLGLHLVLQRGQTIGWSVGLFLAGLAFGSMTKSLIDTAEDNELLARMLSTQGTDGVYTTMSQFLAAAASAYVVSAVLRVYTDEQSGLAEAVLAGAVSRWRWLCSAVLSAVLGSAVLMFFAGLGNGLGAGVTLGEPHTVLRLTLAGLAFVPALAVLAGVAALAVALRQSWIGWLAVTFVVGSLYLGALLRLPSWLIDLSPVGRTTAPIDVPAVALAVMALIATALTLSAGWLYRRRDAV</sequence>
<keyword evidence="2" id="KW-0472">Membrane</keyword>
<feature type="transmembrane region" description="Helical" evidence="2">
    <location>
        <begin position="478"/>
        <end position="497"/>
    </location>
</feature>
<feature type="transmembrane region" description="Helical" evidence="2">
    <location>
        <begin position="212"/>
        <end position="231"/>
    </location>
</feature>
<feature type="transmembrane region" description="Helical" evidence="2">
    <location>
        <begin position="179"/>
        <end position="200"/>
    </location>
</feature>
<name>A0A7I9ZV49_9MYCO</name>
<dbReference type="EMBL" id="BLLB01000002">
    <property type="protein sequence ID" value="GFH04606.1"/>
    <property type="molecule type" value="Genomic_DNA"/>
</dbReference>
<comment type="caution">
    <text evidence="3">The sequence shown here is derived from an EMBL/GenBank/DDBJ whole genome shotgun (WGS) entry which is preliminary data.</text>
</comment>
<protein>
    <submittedName>
        <fullName evidence="3">ABC transporter</fullName>
    </submittedName>
</protein>
<evidence type="ECO:0000313" key="3">
    <source>
        <dbReference type="EMBL" id="GFH04606.1"/>
    </source>
</evidence>
<dbReference type="RefSeq" id="WP_205390457.1">
    <property type="nucleotide sequence ID" value="NZ_BLLB01000002.1"/>
</dbReference>
<feature type="transmembrane region" description="Helical" evidence="2">
    <location>
        <begin position="152"/>
        <end position="173"/>
    </location>
</feature>
<proteinExistence type="predicted"/>
<keyword evidence="2" id="KW-1133">Transmembrane helix</keyword>
<feature type="transmembrane region" description="Helical" evidence="2">
    <location>
        <begin position="44"/>
        <end position="62"/>
    </location>
</feature>